<name>A0A1Y3BLJ1_EURMA</name>
<comment type="caution">
    <text evidence="1">The sequence shown here is derived from an EMBL/GenBank/DDBJ whole genome shotgun (WGS) entry which is preliminary data.</text>
</comment>
<organism evidence="1 2">
    <name type="scientific">Euroglyphus maynei</name>
    <name type="common">Mayne's house dust mite</name>
    <dbReference type="NCBI Taxonomy" id="6958"/>
    <lineage>
        <taxon>Eukaryota</taxon>
        <taxon>Metazoa</taxon>
        <taxon>Ecdysozoa</taxon>
        <taxon>Arthropoda</taxon>
        <taxon>Chelicerata</taxon>
        <taxon>Arachnida</taxon>
        <taxon>Acari</taxon>
        <taxon>Acariformes</taxon>
        <taxon>Sarcoptiformes</taxon>
        <taxon>Astigmata</taxon>
        <taxon>Psoroptidia</taxon>
        <taxon>Analgoidea</taxon>
        <taxon>Pyroglyphidae</taxon>
        <taxon>Pyroglyphinae</taxon>
        <taxon>Euroglyphus</taxon>
    </lineage>
</organism>
<dbReference type="OrthoDB" id="6417648at2759"/>
<evidence type="ECO:0000313" key="2">
    <source>
        <dbReference type="Proteomes" id="UP000194236"/>
    </source>
</evidence>
<reference evidence="1 2" key="1">
    <citation type="submission" date="2017-03" db="EMBL/GenBank/DDBJ databases">
        <title>Genome Survey of Euroglyphus maynei.</title>
        <authorList>
            <person name="Arlian L.G."/>
            <person name="Morgan M.S."/>
            <person name="Rider S.D."/>
        </authorList>
    </citation>
    <scope>NUCLEOTIDE SEQUENCE [LARGE SCALE GENOMIC DNA]</scope>
    <source>
        <strain evidence="1">Arlian Lab</strain>
        <tissue evidence="1">Whole body</tissue>
    </source>
</reference>
<protein>
    <recommendedName>
        <fullName evidence="3">IPT/TIG domain-containing protein</fullName>
    </recommendedName>
</protein>
<dbReference type="EMBL" id="MUJZ01011528">
    <property type="protein sequence ID" value="OTF81839.1"/>
    <property type="molecule type" value="Genomic_DNA"/>
</dbReference>
<proteinExistence type="predicted"/>
<keyword evidence="2" id="KW-1185">Reference proteome</keyword>
<dbReference type="AlphaFoldDB" id="A0A1Y3BLJ1"/>
<accession>A0A1Y3BLJ1</accession>
<gene>
    <name evidence="1" type="ORF">BLA29_007804</name>
</gene>
<evidence type="ECO:0000313" key="1">
    <source>
        <dbReference type="EMBL" id="OTF81839.1"/>
    </source>
</evidence>
<sequence length="312" mass="36840">MPLNSLNQLHPKAKTIQFKIDNYDSTVNNSFNLTKPEIIFNNTINFDFKTCEDLKQFEKVYKRRRRRRHPHEDKNKFLMEPISLVDKFSFRFKRLINKNQFIEFDRIFQYKTNPNETNVDINSVGLHSENSELIFYGKNFQSILYPELELIFKSNQSEKRLLTECDYVHPTRNHSAYLSCFVPPMNSLNVYHSNKPMQAQYTLHLDENIKPNGLITFYPDPKFFPFNMTIVSESNRSLLLLGENLSSDFPVKIEIGNHFQCLTKNRAHTFIDCEININKEELKELIDVPMKVKVTIGTNITQYVVDFSFLIK</sequence>
<evidence type="ECO:0008006" key="3">
    <source>
        <dbReference type="Google" id="ProtNLM"/>
    </source>
</evidence>
<dbReference type="Proteomes" id="UP000194236">
    <property type="component" value="Unassembled WGS sequence"/>
</dbReference>